<dbReference type="Proteomes" id="UP001165121">
    <property type="component" value="Unassembled WGS sequence"/>
</dbReference>
<reference evidence="2" key="1">
    <citation type="submission" date="2023-04" db="EMBL/GenBank/DDBJ databases">
        <title>Phytophthora fragariaefolia NBRC 109709.</title>
        <authorList>
            <person name="Ichikawa N."/>
            <person name="Sato H."/>
            <person name="Tonouchi N."/>
        </authorList>
    </citation>
    <scope>NUCLEOTIDE SEQUENCE</scope>
    <source>
        <strain evidence="2">NBRC 109709</strain>
    </source>
</reference>
<protein>
    <submittedName>
        <fullName evidence="2">Unnamed protein product</fullName>
    </submittedName>
</protein>
<feature type="compositionally biased region" description="Polar residues" evidence="1">
    <location>
        <begin position="18"/>
        <end position="29"/>
    </location>
</feature>
<dbReference type="EMBL" id="BSXT01001992">
    <property type="protein sequence ID" value="GMF46605.1"/>
    <property type="molecule type" value="Genomic_DNA"/>
</dbReference>
<dbReference type="AlphaFoldDB" id="A0A9W6XVW7"/>
<evidence type="ECO:0000256" key="1">
    <source>
        <dbReference type="SAM" id="MobiDB-lite"/>
    </source>
</evidence>
<evidence type="ECO:0000313" key="3">
    <source>
        <dbReference type="Proteomes" id="UP001165121"/>
    </source>
</evidence>
<sequence>MLAQTKYCNFATVDGTGNADNASTRSGSWRTPDPEINLPYHDASNWNSELGSTQLKTPVTQDDEELLVC</sequence>
<comment type="caution">
    <text evidence="2">The sequence shown here is derived from an EMBL/GenBank/DDBJ whole genome shotgun (WGS) entry which is preliminary data.</text>
</comment>
<gene>
    <name evidence="2" type="ORF">Pfra01_001722000</name>
</gene>
<evidence type="ECO:0000313" key="2">
    <source>
        <dbReference type="EMBL" id="GMF46605.1"/>
    </source>
</evidence>
<feature type="region of interest" description="Disordered" evidence="1">
    <location>
        <begin position="13"/>
        <end position="34"/>
    </location>
</feature>
<proteinExistence type="predicted"/>
<accession>A0A9W6XVW7</accession>
<organism evidence="2 3">
    <name type="scientific">Phytophthora fragariaefolia</name>
    <dbReference type="NCBI Taxonomy" id="1490495"/>
    <lineage>
        <taxon>Eukaryota</taxon>
        <taxon>Sar</taxon>
        <taxon>Stramenopiles</taxon>
        <taxon>Oomycota</taxon>
        <taxon>Peronosporomycetes</taxon>
        <taxon>Peronosporales</taxon>
        <taxon>Peronosporaceae</taxon>
        <taxon>Phytophthora</taxon>
    </lineage>
</organism>
<keyword evidence="3" id="KW-1185">Reference proteome</keyword>
<name>A0A9W6XVW7_9STRA</name>